<feature type="active site" description="Proton acceptor" evidence="9">
    <location>
        <position position="228"/>
    </location>
</feature>
<gene>
    <name evidence="9" type="primary">rbsK</name>
    <name evidence="11" type="ORF">GSY69_03740</name>
</gene>
<feature type="binding site" evidence="9">
    <location>
        <position position="183"/>
    </location>
    <ligand>
        <name>ATP</name>
        <dbReference type="ChEBI" id="CHEBI:30616"/>
    </ligand>
</feature>
<comment type="pathway">
    <text evidence="9">Carbohydrate metabolism; D-ribose degradation; D-ribose 5-phosphate from beta-D-ribopyranose: step 2/2.</text>
</comment>
<accession>A0A6N9H5S9</accession>
<organism evidence="11 12">
    <name type="scientific">Brevibacterium rongguiense</name>
    <dbReference type="NCBI Taxonomy" id="2695267"/>
    <lineage>
        <taxon>Bacteria</taxon>
        <taxon>Bacillati</taxon>
        <taxon>Actinomycetota</taxon>
        <taxon>Actinomycetes</taxon>
        <taxon>Micrococcales</taxon>
        <taxon>Brevibacteriaceae</taxon>
        <taxon>Brevibacterium</taxon>
    </lineage>
</organism>
<comment type="cofactor">
    <cofactor evidence="9">
        <name>Mg(2+)</name>
        <dbReference type="ChEBI" id="CHEBI:18420"/>
    </cofactor>
    <text evidence="9">Requires a divalent cation, most likely magnesium in vivo, as an electrophilic catalyst to aid phosphoryl group transfer. It is the chelate of the metal and the nucleotide that is the actual substrate.</text>
</comment>
<feature type="binding site" evidence="9">
    <location>
        <position position="222"/>
    </location>
    <ligand>
        <name>K(+)</name>
        <dbReference type="ChEBI" id="CHEBI:29103"/>
    </ligand>
</feature>
<feature type="binding site" evidence="9">
    <location>
        <begin position="227"/>
        <end position="228"/>
    </location>
    <ligand>
        <name>ATP</name>
        <dbReference type="ChEBI" id="CHEBI:30616"/>
    </ligand>
</feature>
<dbReference type="InterPro" id="IPR011877">
    <property type="entry name" value="Ribokinase"/>
</dbReference>
<dbReference type="AlphaFoldDB" id="A0A6N9H5S9"/>
<feature type="binding site" evidence="9">
    <location>
        <begin position="11"/>
        <end position="13"/>
    </location>
    <ligand>
        <name>substrate</name>
    </ligand>
</feature>
<dbReference type="InterPro" id="IPR002139">
    <property type="entry name" value="Ribo/fructo_kinase"/>
</dbReference>
<keyword evidence="9" id="KW-0963">Cytoplasm</keyword>
<keyword evidence="12" id="KW-1185">Reference proteome</keyword>
<comment type="subcellular location">
    <subcellularLocation>
        <location evidence="9">Cytoplasm</location>
    </subcellularLocation>
</comment>
<keyword evidence="1 9" id="KW-0808">Transferase</keyword>
<keyword evidence="7 9" id="KW-0630">Potassium</keyword>
<protein>
    <recommendedName>
        <fullName evidence="9">Ribokinase</fullName>
        <shortName evidence="9">RK</shortName>
        <ecNumber evidence="9">2.7.1.15</ecNumber>
    </recommendedName>
</protein>
<evidence type="ECO:0000256" key="8">
    <source>
        <dbReference type="ARBA" id="ARBA00023277"/>
    </source>
</evidence>
<comment type="function">
    <text evidence="9">Catalyzes the phosphorylation of ribose at O-5 in a reaction requiring ATP and magnesium. The resulting D-ribose-5-phosphate can then be used either for sythesis of nucleotides, histidine, and tryptophan, or as a component of the pentose phosphate pathway.</text>
</comment>
<keyword evidence="8 9" id="KW-0119">Carbohydrate metabolism</keyword>
<dbReference type="Pfam" id="PF00294">
    <property type="entry name" value="PfkB"/>
    <property type="match status" value="1"/>
</dbReference>
<dbReference type="GO" id="GO:0005524">
    <property type="term" value="F:ATP binding"/>
    <property type="evidence" value="ECO:0007669"/>
    <property type="project" value="UniProtKB-UniRule"/>
</dbReference>
<evidence type="ECO:0000256" key="2">
    <source>
        <dbReference type="ARBA" id="ARBA00022723"/>
    </source>
</evidence>
<feature type="domain" description="Carbohydrate kinase PfkB" evidence="10">
    <location>
        <begin position="2"/>
        <end position="265"/>
    </location>
</feature>
<feature type="binding site" evidence="9">
    <location>
        <position position="258"/>
    </location>
    <ligand>
        <name>K(+)</name>
        <dbReference type="ChEBI" id="CHEBI:29103"/>
    </ligand>
</feature>
<dbReference type="EMBL" id="WWEQ01000010">
    <property type="protein sequence ID" value="MYM19106.1"/>
    <property type="molecule type" value="Genomic_DNA"/>
</dbReference>
<comment type="caution">
    <text evidence="11">The sequence shown here is derived from an EMBL/GenBank/DDBJ whole genome shotgun (WGS) entry which is preliminary data.</text>
</comment>
<dbReference type="InterPro" id="IPR029056">
    <property type="entry name" value="Ribokinase-like"/>
</dbReference>
<feature type="binding site" evidence="9">
    <location>
        <position position="261"/>
    </location>
    <ligand>
        <name>K(+)</name>
        <dbReference type="ChEBI" id="CHEBI:29103"/>
    </ligand>
</feature>
<dbReference type="EC" id="2.7.1.15" evidence="9"/>
<evidence type="ECO:0000256" key="7">
    <source>
        <dbReference type="ARBA" id="ARBA00022958"/>
    </source>
</evidence>
<evidence type="ECO:0000256" key="3">
    <source>
        <dbReference type="ARBA" id="ARBA00022741"/>
    </source>
</evidence>
<dbReference type="PRINTS" id="PR00990">
    <property type="entry name" value="RIBOKINASE"/>
</dbReference>
<evidence type="ECO:0000313" key="12">
    <source>
        <dbReference type="Proteomes" id="UP000469215"/>
    </source>
</evidence>
<feature type="binding site" evidence="9">
    <location>
        <begin position="39"/>
        <end position="43"/>
    </location>
    <ligand>
        <name>substrate</name>
    </ligand>
</feature>
<evidence type="ECO:0000259" key="10">
    <source>
        <dbReference type="Pfam" id="PF00294"/>
    </source>
</evidence>
<evidence type="ECO:0000256" key="1">
    <source>
        <dbReference type="ARBA" id="ARBA00022679"/>
    </source>
</evidence>
<keyword evidence="6 9" id="KW-0460">Magnesium</keyword>
<comment type="similarity">
    <text evidence="9">Belongs to the carbohydrate kinase PfkB family. Ribokinase subfamily.</text>
</comment>
<dbReference type="Gene3D" id="3.40.1190.20">
    <property type="match status" value="1"/>
</dbReference>
<feature type="binding site" evidence="9">
    <location>
        <begin position="200"/>
        <end position="205"/>
    </location>
    <ligand>
        <name>ATP</name>
        <dbReference type="ChEBI" id="CHEBI:30616"/>
    </ligand>
</feature>
<dbReference type="PANTHER" id="PTHR10584:SF166">
    <property type="entry name" value="RIBOKINASE"/>
    <property type="match status" value="1"/>
</dbReference>
<dbReference type="UniPathway" id="UPA00916">
    <property type="reaction ID" value="UER00889"/>
</dbReference>
<evidence type="ECO:0000313" key="11">
    <source>
        <dbReference type="EMBL" id="MYM19106.1"/>
    </source>
</evidence>
<feature type="binding site" evidence="9">
    <location>
        <position position="139"/>
    </location>
    <ligand>
        <name>substrate</name>
    </ligand>
</feature>
<name>A0A6N9H5S9_9MICO</name>
<comment type="caution">
    <text evidence="9">Lacks conserved residue(s) required for the propagation of feature annotation.</text>
</comment>
<comment type="subunit">
    <text evidence="9">Homodimer.</text>
</comment>
<dbReference type="InterPro" id="IPR011611">
    <property type="entry name" value="PfkB_dom"/>
</dbReference>
<keyword evidence="4 9" id="KW-0418">Kinase</keyword>
<keyword evidence="3 9" id="KW-0547">Nucleotide-binding</keyword>
<evidence type="ECO:0000256" key="9">
    <source>
        <dbReference type="HAMAP-Rule" id="MF_01987"/>
    </source>
</evidence>
<sequence>MGRVIVLGSLNVDVVVSVDRHPKVGETIRATSITTMPGGKGANQAVAAAAAGAQTHMIGAVGTDPHGDRYLSHLAASGVQTSAVRRAQEPTGSATITVDSAGRNSIIIDPGANGSVGQPELDALGELLAPGDVLTTMLEIPEGIVAAAFELAAARGATSVLNPSPWSPGAADLAGAADLVVVNTLEANELGRSDDAVVMTFGEQGALWAGVHASAPRVETVDTTGAGDTFTGTLCARLALGEQRDAALQAAVLAGAAAVTRIGAQRWAV</sequence>
<dbReference type="GO" id="GO:0004747">
    <property type="term" value="F:ribokinase activity"/>
    <property type="evidence" value="ECO:0007669"/>
    <property type="project" value="UniProtKB-UniRule"/>
</dbReference>
<keyword evidence="2 9" id="KW-0479">Metal-binding</keyword>
<evidence type="ECO:0000256" key="4">
    <source>
        <dbReference type="ARBA" id="ARBA00022777"/>
    </source>
</evidence>
<dbReference type="HAMAP" id="MF_01987">
    <property type="entry name" value="Ribokinase"/>
    <property type="match status" value="1"/>
</dbReference>
<feature type="binding site" evidence="9">
    <location>
        <position position="263"/>
    </location>
    <ligand>
        <name>K(+)</name>
        <dbReference type="ChEBI" id="CHEBI:29103"/>
    </ligand>
</feature>
<feature type="binding site" evidence="9">
    <location>
        <position position="224"/>
    </location>
    <ligand>
        <name>K(+)</name>
        <dbReference type="ChEBI" id="CHEBI:29103"/>
    </ligand>
</feature>
<dbReference type="PANTHER" id="PTHR10584">
    <property type="entry name" value="SUGAR KINASE"/>
    <property type="match status" value="1"/>
</dbReference>
<dbReference type="GO" id="GO:0019303">
    <property type="term" value="P:D-ribose catabolic process"/>
    <property type="evidence" value="ECO:0007669"/>
    <property type="project" value="UniProtKB-UniRule"/>
</dbReference>
<dbReference type="GO" id="GO:0005829">
    <property type="term" value="C:cytosol"/>
    <property type="evidence" value="ECO:0007669"/>
    <property type="project" value="TreeGrafter"/>
</dbReference>
<evidence type="ECO:0000256" key="5">
    <source>
        <dbReference type="ARBA" id="ARBA00022840"/>
    </source>
</evidence>
<dbReference type="RefSeq" id="WP_160952543.1">
    <property type="nucleotide sequence ID" value="NZ_WWEQ01000010.1"/>
</dbReference>
<dbReference type="Proteomes" id="UP000469215">
    <property type="component" value="Unassembled WGS sequence"/>
</dbReference>
<dbReference type="SUPFAM" id="SSF53613">
    <property type="entry name" value="Ribokinase-like"/>
    <property type="match status" value="1"/>
</dbReference>
<comment type="catalytic activity">
    <reaction evidence="9">
        <text>D-ribose + ATP = D-ribose 5-phosphate + ADP + H(+)</text>
        <dbReference type="Rhea" id="RHEA:13697"/>
        <dbReference type="ChEBI" id="CHEBI:15378"/>
        <dbReference type="ChEBI" id="CHEBI:30616"/>
        <dbReference type="ChEBI" id="CHEBI:47013"/>
        <dbReference type="ChEBI" id="CHEBI:78346"/>
        <dbReference type="ChEBI" id="CHEBI:456216"/>
        <dbReference type="EC" id="2.7.1.15"/>
    </reaction>
</comment>
<evidence type="ECO:0000256" key="6">
    <source>
        <dbReference type="ARBA" id="ARBA00022842"/>
    </source>
</evidence>
<comment type="activity regulation">
    <text evidence="9">Activated by a monovalent cation that binds near, but not in, the active site. The most likely occupant of the site in vivo is potassium. Ion binding induces a conformational change that may alter substrate affinity.</text>
</comment>
<keyword evidence="5 9" id="KW-0067">ATP-binding</keyword>
<proteinExistence type="inferred from homology"/>
<dbReference type="GO" id="GO:0046872">
    <property type="term" value="F:metal ion binding"/>
    <property type="evidence" value="ECO:0007669"/>
    <property type="project" value="UniProtKB-KW"/>
</dbReference>
<feature type="binding site" evidence="9">
    <location>
        <position position="228"/>
    </location>
    <ligand>
        <name>substrate</name>
    </ligand>
</feature>
<reference evidence="11 12" key="1">
    <citation type="submission" date="2020-01" db="EMBL/GenBank/DDBJ databases">
        <authorList>
            <person name="Deng T."/>
        </authorList>
    </citation>
    <scope>NUCLEOTIDE SEQUENCE [LARGE SCALE GENOMIC DNA]</scope>
    <source>
        <strain evidence="11 12">5221</strain>
    </source>
</reference>